<dbReference type="EMBL" id="DF973697">
    <property type="protein sequence ID" value="GAU37995.1"/>
    <property type="molecule type" value="Genomic_DNA"/>
</dbReference>
<name>A0A2Z6NQ44_TRISU</name>
<gene>
    <name evidence="1" type="ORF">TSUD_205350</name>
</gene>
<protein>
    <submittedName>
        <fullName evidence="1">Uncharacterized protein</fullName>
    </submittedName>
</protein>
<evidence type="ECO:0000313" key="2">
    <source>
        <dbReference type="Proteomes" id="UP000242715"/>
    </source>
</evidence>
<dbReference type="Proteomes" id="UP000242715">
    <property type="component" value="Unassembled WGS sequence"/>
</dbReference>
<evidence type="ECO:0000313" key="1">
    <source>
        <dbReference type="EMBL" id="GAU37995.1"/>
    </source>
</evidence>
<accession>A0A2Z6NQ44</accession>
<dbReference type="AlphaFoldDB" id="A0A2Z6NQ44"/>
<proteinExistence type="predicted"/>
<keyword evidence="2" id="KW-1185">Reference proteome</keyword>
<reference evidence="2" key="1">
    <citation type="journal article" date="2017" name="Front. Plant Sci.">
        <title>Climate Clever Clovers: New Paradigm to Reduce the Environmental Footprint of Ruminants by Breeding Low Methanogenic Forages Utilizing Haplotype Variation.</title>
        <authorList>
            <person name="Kaur P."/>
            <person name="Appels R."/>
            <person name="Bayer P.E."/>
            <person name="Keeble-Gagnere G."/>
            <person name="Wang J."/>
            <person name="Hirakawa H."/>
            <person name="Shirasawa K."/>
            <person name="Vercoe P."/>
            <person name="Stefanova K."/>
            <person name="Durmic Z."/>
            <person name="Nichols P."/>
            <person name="Revell C."/>
            <person name="Isobe S.N."/>
            <person name="Edwards D."/>
            <person name="Erskine W."/>
        </authorList>
    </citation>
    <scope>NUCLEOTIDE SEQUENCE [LARGE SCALE GENOMIC DNA]</scope>
    <source>
        <strain evidence="2">cv. Daliak</strain>
    </source>
</reference>
<sequence>MGWIKFCYLQSNFIKQLVVNNKKRLKKGGKSELNGFRFSDYLCNGFGGIPENVGSNNRIDGDVGEEVQSGHCVAFCYYSDTGGFKSLRIRTESANMYPADLNNMYF</sequence>
<organism evidence="1 2">
    <name type="scientific">Trifolium subterraneum</name>
    <name type="common">Subterranean clover</name>
    <dbReference type="NCBI Taxonomy" id="3900"/>
    <lineage>
        <taxon>Eukaryota</taxon>
        <taxon>Viridiplantae</taxon>
        <taxon>Streptophyta</taxon>
        <taxon>Embryophyta</taxon>
        <taxon>Tracheophyta</taxon>
        <taxon>Spermatophyta</taxon>
        <taxon>Magnoliopsida</taxon>
        <taxon>eudicotyledons</taxon>
        <taxon>Gunneridae</taxon>
        <taxon>Pentapetalae</taxon>
        <taxon>rosids</taxon>
        <taxon>fabids</taxon>
        <taxon>Fabales</taxon>
        <taxon>Fabaceae</taxon>
        <taxon>Papilionoideae</taxon>
        <taxon>50 kb inversion clade</taxon>
        <taxon>NPAAA clade</taxon>
        <taxon>Hologalegina</taxon>
        <taxon>IRL clade</taxon>
        <taxon>Trifolieae</taxon>
        <taxon>Trifolium</taxon>
    </lineage>
</organism>